<dbReference type="WBParaSite" id="Hba_20121">
    <property type="protein sequence ID" value="Hba_20121"/>
    <property type="gene ID" value="Hba_20121"/>
</dbReference>
<name>A0A1I7XS17_HETBA</name>
<dbReference type="InterPro" id="IPR037667">
    <property type="entry name" value="FMC1_homologue"/>
</dbReference>
<dbReference type="PANTHER" id="PTHR31716:SF1">
    <property type="entry name" value="PROTEIN FMC1 HOMOLOG"/>
    <property type="match status" value="1"/>
</dbReference>
<keyword evidence="3" id="KW-1185">Reference proteome</keyword>
<dbReference type="AlphaFoldDB" id="A0A1I7XS17"/>
<reference evidence="4" key="1">
    <citation type="submission" date="2016-11" db="UniProtKB">
        <authorList>
            <consortium name="WormBaseParasite"/>
        </authorList>
    </citation>
    <scope>IDENTIFICATION</scope>
</reference>
<dbReference type="GO" id="GO:0005739">
    <property type="term" value="C:mitochondrion"/>
    <property type="evidence" value="ECO:0007669"/>
    <property type="project" value="TreeGrafter"/>
</dbReference>
<dbReference type="Proteomes" id="UP000095283">
    <property type="component" value="Unplaced"/>
</dbReference>
<protein>
    <recommendedName>
        <fullName evidence="2">Protein FMC1 homolog</fullName>
    </recommendedName>
</protein>
<accession>A0A1I7XS17</accession>
<evidence type="ECO:0000256" key="1">
    <source>
        <dbReference type="ARBA" id="ARBA00009058"/>
    </source>
</evidence>
<evidence type="ECO:0000313" key="3">
    <source>
        <dbReference type="Proteomes" id="UP000095283"/>
    </source>
</evidence>
<comment type="similarity">
    <text evidence="1">Belongs to the FMC1 family.</text>
</comment>
<proteinExistence type="inferred from homology"/>
<evidence type="ECO:0000256" key="2">
    <source>
        <dbReference type="ARBA" id="ARBA00013846"/>
    </source>
</evidence>
<sequence length="64" mass="7269">MKDHKVTQRVFCNASNEMEHIAGLYATYLRSTRLLCELEARYKGGEKSVEESAKLVGLALPKRK</sequence>
<organism evidence="3 4">
    <name type="scientific">Heterorhabditis bacteriophora</name>
    <name type="common">Entomopathogenic nematode worm</name>
    <dbReference type="NCBI Taxonomy" id="37862"/>
    <lineage>
        <taxon>Eukaryota</taxon>
        <taxon>Metazoa</taxon>
        <taxon>Ecdysozoa</taxon>
        <taxon>Nematoda</taxon>
        <taxon>Chromadorea</taxon>
        <taxon>Rhabditida</taxon>
        <taxon>Rhabditina</taxon>
        <taxon>Rhabditomorpha</taxon>
        <taxon>Strongyloidea</taxon>
        <taxon>Heterorhabditidae</taxon>
        <taxon>Heterorhabditis</taxon>
    </lineage>
</organism>
<evidence type="ECO:0000313" key="4">
    <source>
        <dbReference type="WBParaSite" id="Hba_20121"/>
    </source>
</evidence>
<dbReference type="PANTHER" id="PTHR31716">
    <property type="entry name" value="PROTEIN FMC1 HOMOLOG"/>
    <property type="match status" value="1"/>
</dbReference>